<protein>
    <submittedName>
        <fullName evidence="8">Multidrug resistance protein MdtA</fullName>
    </submittedName>
</protein>
<dbReference type="Gene3D" id="1.10.287.470">
    <property type="entry name" value="Helix hairpin bin"/>
    <property type="match status" value="1"/>
</dbReference>
<evidence type="ECO:0000313" key="9">
    <source>
        <dbReference type="Proteomes" id="UP000324233"/>
    </source>
</evidence>
<feature type="compositionally biased region" description="Basic and acidic residues" evidence="3">
    <location>
        <begin position="1"/>
        <end position="11"/>
    </location>
</feature>
<dbReference type="KEGG" id="agv:OJF2_19490"/>
<dbReference type="OrthoDB" id="9806939at2"/>
<dbReference type="Proteomes" id="UP000324233">
    <property type="component" value="Chromosome"/>
</dbReference>
<evidence type="ECO:0000259" key="6">
    <source>
        <dbReference type="Pfam" id="PF25954"/>
    </source>
</evidence>
<evidence type="ECO:0000313" key="8">
    <source>
        <dbReference type="EMBL" id="QEH33447.1"/>
    </source>
</evidence>
<keyword evidence="9" id="KW-1185">Reference proteome</keyword>
<evidence type="ECO:0000256" key="3">
    <source>
        <dbReference type="SAM" id="MobiDB-lite"/>
    </source>
</evidence>
<evidence type="ECO:0000256" key="2">
    <source>
        <dbReference type="SAM" id="Coils"/>
    </source>
</evidence>
<sequence length="483" mass="51625">MSVETLYDRKSAAQPAKGVRRGTRPWRWALGSLALAAIAGGIYVASRGREGQAAPAAGQEHGRAGEPSGRVVKVATPRHGGLERSSDQPGTIRGFDFAPLYAKVSGYLKAMNVDRGDRVKAGQVLAEIYDPELDVAVLQAQAQLQHAEAQVRQSEAKLKTARAGVDAANAKLEQSHSMLEEAVAQRTYRKKALDRLTELARRNAVEQRLVDEAEDQYMASMASEHGAQSGITTAQAQVLEANADVDLAQADLVTAKAQVAVAEANVKKAKVFVEYEKVTAPFDGVITTRGDGVHVGAFIRAANEGGMTEPLLTVSRTDKMRTIVELPDTDAPHCNVGDPASVRIATLAGRVFKASISRISESEDLKTRTMRVEVDLDNKEGVLRDGMFGRVLIELEPPTKNLTIPSTCLLERGEGGKGAVFVVQDGKVKRKQVRAGMDNGRLVEILDGLSEKDEVVAEVTASLTEGLPVKPEPVKVAGGGPAE</sequence>
<dbReference type="NCBIfam" id="TIGR01730">
    <property type="entry name" value="RND_mfp"/>
    <property type="match status" value="1"/>
</dbReference>
<dbReference type="InterPro" id="IPR058792">
    <property type="entry name" value="Beta-barrel_RND_2"/>
</dbReference>
<keyword evidence="4" id="KW-0472">Membrane</keyword>
<keyword evidence="2" id="KW-0175">Coiled coil</keyword>
<proteinExistence type="inferred from homology"/>
<organism evidence="8 9">
    <name type="scientific">Aquisphaera giovannonii</name>
    <dbReference type="NCBI Taxonomy" id="406548"/>
    <lineage>
        <taxon>Bacteria</taxon>
        <taxon>Pseudomonadati</taxon>
        <taxon>Planctomycetota</taxon>
        <taxon>Planctomycetia</taxon>
        <taxon>Isosphaerales</taxon>
        <taxon>Isosphaeraceae</taxon>
        <taxon>Aquisphaera</taxon>
    </lineage>
</organism>
<evidence type="ECO:0000256" key="4">
    <source>
        <dbReference type="SAM" id="Phobius"/>
    </source>
</evidence>
<dbReference type="Gene3D" id="2.40.30.170">
    <property type="match status" value="1"/>
</dbReference>
<dbReference type="InterPro" id="IPR058625">
    <property type="entry name" value="MdtA-like_BSH"/>
</dbReference>
<dbReference type="SUPFAM" id="SSF111369">
    <property type="entry name" value="HlyD-like secretion proteins"/>
    <property type="match status" value="2"/>
</dbReference>
<gene>
    <name evidence="8" type="primary">mdtA</name>
    <name evidence="8" type="ORF">OJF2_19490</name>
</gene>
<dbReference type="Pfam" id="PF25989">
    <property type="entry name" value="YknX_C"/>
    <property type="match status" value="1"/>
</dbReference>
<dbReference type="PANTHER" id="PTHR30469:SF37">
    <property type="entry name" value="RAGD PROTEIN"/>
    <property type="match status" value="1"/>
</dbReference>
<keyword evidence="4" id="KW-0812">Transmembrane</keyword>
<comment type="similarity">
    <text evidence="1">Belongs to the membrane fusion protein (MFP) (TC 8.A.1) family.</text>
</comment>
<feature type="domain" description="CusB-like beta-barrel" evidence="6">
    <location>
        <begin position="324"/>
        <end position="392"/>
    </location>
</feature>
<dbReference type="Gene3D" id="2.40.50.100">
    <property type="match status" value="1"/>
</dbReference>
<dbReference type="Pfam" id="PF25954">
    <property type="entry name" value="Beta-barrel_RND_2"/>
    <property type="match status" value="1"/>
</dbReference>
<dbReference type="EMBL" id="CP042997">
    <property type="protein sequence ID" value="QEH33447.1"/>
    <property type="molecule type" value="Genomic_DNA"/>
</dbReference>
<dbReference type="GO" id="GO:1990281">
    <property type="term" value="C:efflux pump complex"/>
    <property type="evidence" value="ECO:0007669"/>
    <property type="project" value="TreeGrafter"/>
</dbReference>
<evidence type="ECO:0000259" key="5">
    <source>
        <dbReference type="Pfam" id="PF25917"/>
    </source>
</evidence>
<dbReference type="InterPro" id="IPR006143">
    <property type="entry name" value="RND_pump_MFP"/>
</dbReference>
<keyword evidence="4" id="KW-1133">Transmembrane helix</keyword>
<feature type="domain" description="YknX-like C-terminal permuted SH3-like" evidence="7">
    <location>
        <begin position="402"/>
        <end position="470"/>
    </location>
</feature>
<dbReference type="PANTHER" id="PTHR30469">
    <property type="entry name" value="MULTIDRUG RESISTANCE PROTEIN MDTA"/>
    <property type="match status" value="1"/>
</dbReference>
<dbReference type="RefSeq" id="WP_148593323.1">
    <property type="nucleotide sequence ID" value="NZ_CP042997.1"/>
</dbReference>
<evidence type="ECO:0000256" key="1">
    <source>
        <dbReference type="ARBA" id="ARBA00009477"/>
    </source>
</evidence>
<dbReference type="InterPro" id="IPR058637">
    <property type="entry name" value="YknX-like_C"/>
</dbReference>
<reference evidence="8 9" key="1">
    <citation type="submission" date="2019-08" db="EMBL/GenBank/DDBJ databases">
        <title>Deep-cultivation of Planctomycetes and their phenomic and genomic characterization uncovers novel biology.</title>
        <authorList>
            <person name="Wiegand S."/>
            <person name="Jogler M."/>
            <person name="Boedeker C."/>
            <person name="Pinto D."/>
            <person name="Vollmers J."/>
            <person name="Rivas-Marin E."/>
            <person name="Kohn T."/>
            <person name="Peeters S.H."/>
            <person name="Heuer A."/>
            <person name="Rast P."/>
            <person name="Oberbeckmann S."/>
            <person name="Bunk B."/>
            <person name="Jeske O."/>
            <person name="Meyerdierks A."/>
            <person name="Storesund J.E."/>
            <person name="Kallscheuer N."/>
            <person name="Luecker S."/>
            <person name="Lage O.M."/>
            <person name="Pohl T."/>
            <person name="Merkel B.J."/>
            <person name="Hornburger P."/>
            <person name="Mueller R.-W."/>
            <person name="Bruemmer F."/>
            <person name="Labrenz M."/>
            <person name="Spormann A.M."/>
            <person name="Op den Camp H."/>
            <person name="Overmann J."/>
            <person name="Amann R."/>
            <person name="Jetten M.S.M."/>
            <person name="Mascher T."/>
            <person name="Medema M.H."/>
            <person name="Devos D.P."/>
            <person name="Kaster A.-K."/>
            <person name="Ovreas L."/>
            <person name="Rohde M."/>
            <person name="Galperin M.Y."/>
            <person name="Jogler C."/>
        </authorList>
    </citation>
    <scope>NUCLEOTIDE SEQUENCE [LARGE SCALE GENOMIC DNA]</scope>
    <source>
        <strain evidence="8 9">OJF2</strain>
    </source>
</reference>
<feature type="region of interest" description="Disordered" evidence="3">
    <location>
        <begin position="1"/>
        <end position="21"/>
    </location>
</feature>
<name>A0A5B9VZQ2_9BACT</name>
<feature type="domain" description="Multidrug resistance protein MdtA-like barrel-sandwich hybrid" evidence="5">
    <location>
        <begin position="101"/>
        <end position="304"/>
    </location>
</feature>
<feature type="coiled-coil region" evidence="2">
    <location>
        <begin position="137"/>
        <end position="216"/>
    </location>
</feature>
<accession>A0A5B9VZQ2</accession>
<dbReference type="Gene3D" id="2.40.420.20">
    <property type="match status" value="1"/>
</dbReference>
<evidence type="ECO:0000259" key="7">
    <source>
        <dbReference type="Pfam" id="PF25989"/>
    </source>
</evidence>
<feature type="transmembrane region" description="Helical" evidence="4">
    <location>
        <begin position="26"/>
        <end position="45"/>
    </location>
</feature>
<dbReference type="Pfam" id="PF25917">
    <property type="entry name" value="BSH_RND"/>
    <property type="match status" value="1"/>
</dbReference>
<dbReference type="GO" id="GO:0015562">
    <property type="term" value="F:efflux transmembrane transporter activity"/>
    <property type="evidence" value="ECO:0007669"/>
    <property type="project" value="TreeGrafter"/>
</dbReference>
<dbReference type="AlphaFoldDB" id="A0A5B9VZQ2"/>